<protein>
    <submittedName>
        <fullName evidence="1">Uncharacterized protein</fullName>
    </submittedName>
</protein>
<comment type="caution">
    <text evidence="1">The sequence shown here is derived from an EMBL/GenBank/DDBJ whole genome shotgun (WGS) entry which is preliminary data.</text>
</comment>
<dbReference type="EMBL" id="LRVM01000002">
    <property type="protein sequence ID" value="KXL53471.1"/>
    <property type="molecule type" value="Genomic_DNA"/>
</dbReference>
<dbReference type="AlphaFoldDB" id="A0A136WG14"/>
<keyword evidence="2" id="KW-1185">Reference proteome</keyword>
<dbReference type="Proteomes" id="UP000070539">
    <property type="component" value="Unassembled WGS sequence"/>
</dbReference>
<proteinExistence type="predicted"/>
<dbReference type="RefSeq" id="WP_066084618.1">
    <property type="nucleotide sequence ID" value="NZ_LRVM01000002.1"/>
</dbReference>
<evidence type="ECO:0000313" key="1">
    <source>
        <dbReference type="EMBL" id="KXL53471.1"/>
    </source>
</evidence>
<sequence length="105" mass="12322">MLRKEDVLRTLDGKTVEEKLIYISQNFNLNWDFTQGPCKIWQAKVFTYCTTNEFEYQLDFFLFLVNLLGFLLGVCFQEEDTVFLGCVGPCGLKQTILYYSITFED</sequence>
<gene>
    <name evidence="1" type="ORF">CLNEO_06970</name>
</gene>
<reference evidence="1 2" key="1">
    <citation type="submission" date="2016-01" db="EMBL/GenBank/DDBJ databases">
        <title>Genome sequence of Clostridium neopropionicum X4, DSM-3847.</title>
        <authorList>
            <person name="Poehlein A."/>
            <person name="Beck M.H."/>
            <person name="Bengelsdorf F.R."/>
            <person name="Daniel R."/>
            <person name="Duerre P."/>
        </authorList>
    </citation>
    <scope>NUCLEOTIDE SEQUENCE [LARGE SCALE GENOMIC DNA]</scope>
    <source>
        <strain evidence="1 2">DSM-3847</strain>
    </source>
</reference>
<organism evidence="1 2">
    <name type="scientific">Anaerotignum neopropionicum</name>
    <dbReference type="NCBI Taxonomy" id="36847"/>
    <lineage>
        <taxon>Bacteria</taxon>
        <taxon>Bacillati</taxon>
        <taxon>Bacillota</taxon>
        <taxon>Clostridia</taxon>
        <taxon>Lachnospirales</taxon>
        <taxon>Anaerotignaceae</taxon>
        <taxon>Anaerotignum</taxon>
    </lineage>
</organism>
<evidence type="ECO:0000313" key="2">
    <source>
        <dbReference type="Proteomes" id="UP000070539"/>
    </source>
</evidence>
<dbReference type="OrthoDB" id="2052901at2"/>
<accession>A0A136WG14</accession>
<name>A0A136WG14_9FIRM</name>